<keyword evidence="1" id="KW-0378">Hydrolase</keyword>
<dbReference type="EMBL" id="VIVK01000001">
    <property type="protein sequence ID" value="TWD79870.1"/>
    <property type="molecule type" value="Genomic_DNA"/>
</dbReference>
<evidence type="ECO:0000313" key="2">
    <source>
        <dbReference type="Proteomes" id="UP000318380"/>
    </source>
</evidence>
<accession>A0A561BLU2</accession>
<dbReference type="InterPro" id="IPR022454">
    <property type="entry name" value="CHP03883_F420-assoc"/>
</dbReference>
<proteinExistence type="predicted"/>
<name>A0A561BLU2_9ACTN</name>
<sequence length="365" mass="40051">MSTAEGGTAAEMVDWQLATGVARRLLRPGPAVSRAEADQVVAELRQFAADSEHHVREFTGLEATSATAPVVIVDRPGWVQANADGFRTVLQPLADKLREKQESANGGISSAVGSRVTAIEAGALLAFLSSRVLGQFDPFYPSEPDPDRPGLTGRLLLVAPNVMHVESELKVVPRDFRLWVCLHEETHRVQFTAVPWLRDHLRSEIALFLDQAELDASAYAAMFREAVQRLGRSVKGDGELSLVDLMQSPEQRAVLDRLTAVMSLLEGHADFVMDGVGPSVIPTVDTIRSKFTSRRQGGNPVDQLLKRLLGLDAKLRQYQDGAAFVRRVVDRVGMEGFNRVWTGPNTLPTKHEIANPDAWVTRLHG</sequence>
<dbReference type="Proteomes" id="UP000318380">
    <property type="component" value="Unassembled WGS sequence"/>
</dbReference>
<dbReference type="PANTHER" id="PTHR39420:SF1">
    <property type="entry name" value="HYDROLASE"/>
    <property type="match status" value="1"/>
</dbReference>
<dbReference type="InterPro" id="IPR042271">
    <property type="entry name" value="Zinicin_2_N"/>
</dbReference>
<dbReference type="AlphaFoldDB" id="A0A561BLU2"/>
<dbReference type="NCBIfam" id="TIGR03883">
    <property type="entry name" value="DUF2342_F420"/>
    <property type="match status" value="1"/>
</dbReference>
<dbReference type="OrthoDB" id="142939at2"/>
<dbReference type="Gene3D" id="1.20.150.30">
    <property type="entry name" value="Zincin-like metallopeptidase, N-terminal domain"/>
    <property type="match status" value="1"/>
</dbReference>
<keyword evidence="2" id="KW-1185">Reference proteome</keyword>
<dbReference type="GO" id="GO:0016787">
    <property type="term" value="F:hydrolase activity"/>
    <property type="evidence" value="ECO:0007669"/>
    <property type="project" value="UniProtKB-KW"/>
</dbReference>
<comment type="caution">
    <text evidence="1">The sequence shown here is derived from an EMBL/GenBank/DDBJ whole genome shotgun (WGS) entry which is preliminary data.</text>
</comment>
<protein>
    <submittedName>
        <fullName evidence="1">Putative hydrolase/coenzyme F420 biosynthesis associated uncharacterized protein</fullName>
    </submittedName>
</protein>
<dbReference type="InterPro" id="IPR018766">
    <property type="entry name" value="Zinicin_2"/>
</dbReference>
<dbReference type="SUPFAM" id="SSF55486">
    <property type="entry name" value="Metalloproteases ('zincins'), catalytic domain"/>
    <property type="match status" value="1"/>
</dbReference>
<dbReference type="PANTHER" id="PTHR39420">
    <property type="match status" value="1"/>
</dbReference>
<dbReference type="RefSeq" id="WP_145803358.1">
    <property type="nucleotide sequence ID" value="NZ_VIVK01000001.1"/>
</dbReference>
<gene>
    <name evidence="1" type="ORF">FB561_0936</name>
</gene>
<evidence type="ECO:0000313" key="1">
    <source>
        <dbReference type="EMBL" id="TWD79870.1"/>
    </source>
</evidence>
<dbReference type="NCBIfam" id="TIGR03624">
    <property type="entry name" value="putative hydrolase"/>
    <property type="match status" value="1"/>
</dbReference>
<reference evidence="1 2" key="1">
    <citation type="submission" date="2019-06" db="EMBL/GenBank/DDBJ databases">
        <title>Sequencing the genomes of 1000 actinobacteria strains.</title>
        <authorList>
            <person name="Klenk H.-P."/>
        </authorList>
    </citation>
    <scope>NUCLEOTIDE SEQUENCE [LARGE SCALE GENOMIC DNA]</scope>
    <source>
        <strain evidence="1 2">DSM 24683</strain>
    </source>
</reference>
<organism evidence="1 2">
    <name type="scientific">Kribbella amoyensis</name>
    <dbReference type="NCBI Taxonomy" id="996641"/>
    <lineage>
        <taxon>Bacteria</taxon>
        <taxon>Bacillati</taxon>
        <taxon>Actinomycetota</taxon>
        <taxon>Actinomycetes</taxon>
        <taxon>Propionibacteriales</taxon>
        <taxon>Kribbellaceae</taxon>
        <taxon>Kribbella</taxon>
    </lineage>
</organism>
<dbReference type="Pfam" id="PF10103">
    <property type="entry name" value="Zincin_2"/>
    <property type="match status" value="1"/>
</dbReference>